<evidence type="ECO:0000256" key="2">
    <source>
        <dbReference type="ARBA" id="ARBA00023242"/>
    </source>
</evidence>
<dbReference type="OrthoDB" id="440344at2759"/>
<comment type="subcellular location">
    <subcellularLocation>
        <location evidence="1">Nucleus</location>
    </subcellularLocation>
</comment>
<feature type="region of interest" description="Disordered" evidence="4">
    <location>
        <begin position="568"/>
        <end position="607"/>
    </location>
</feature>
<dbReference type="Pfam" id="PF04003">
    <property type="entry name" value="Utp12"/>
    <property type="match status" value="1"/>
</dbReference>
<dbReference type="AlphaFoldDB" id="A0A812KQE6"/>
<dbReference type="Proteomes" id="UP000649617">
    <property type="component" value="Unassembled WGS sequence"/>
</dbReference>
<sequence length="607" mass="65299">MSALRACLFAPEELGCLLVRTGSRWKLWRESEGVVELYHNDENETYTAACFVEHQKDLQAGQCLVLGCASGRVQAWDSRSAEMLGRPAQAFHSLASGADCSVSTLAAPSSARGTVFAACSGLPDILEIGVIDGVTRSSLCSGKSNVIGISIAGAASQWLLSSSLSSPLKLWRLPDAGASLSNLQKAHRRLKAPSGGSCHVDLCSFSGRLLALAADGTMQVDFFDAGAEDHGAPSQGKQPPMTSTQVLTCHERIKEAVMLREMDAGGKLMVLGHGPRIVACWALAFPGPDSSTRTVAPIFSVSSTELGGNIVCARGAQLAMRRLRTEKLMLVVAYGTAAKPSFAQVSPPKSKKGAAVVEALASAGEVRKEEGGKATLPGTRRTATVLGPAEAAPHQRKRLVGQLEESSKRQKVPAPGSRPETAGSNLSLAPVLRQGLRSKDSSTLDQTLLLKDRDLMDTSVLELSSPEAFDLLQECAKRLLEKPLEGQVYCAWIQRVVFHHGVFIRSHPALRDALRPLHDATASRCASYRGLMYMHGRLHGLVSRGKEVLDREATETVVRVPLLEYVEGDEDLEEEDKQKQEDEAGELDDDEDDEDIDLNADWLDSDD</sequence>
<gene>
    <name evidence="6" type="primary">Wdr43</name>
    <name evidence="6" type="ORF">SPIL2461_LOCUS3331</name>
</gene>
<evidence type="ECO:0000259" key="5">
    <source>
        <dbReference type="Pfam" id="PF04003"/>
    </source>
</evidence>
<accession>A0A812KQE6</accession>
<evidence type="ECO:0000256" key="3">
    <source>
        <dbReference type="ARBA" id="ARBA00038335"/>
    </source>
</evidence>
<evidence type="ECO:0000313" key="6">
    <source>
        <dbReference type="EMBL" id="CAE7228148.1"/>
    </source>
</evidence>
<dbReference type="Gene3D" id="2.130.10.10">
    <property type="entry name" value="YVTN repeat-like/Quinoprotein amine dehydrogenase"/>
    <property type="match status" value="1"/>
</dbReference>
<dbReference type="PANTHER" id="PTHR44267">
    <property type="entry name" value="WD REPEAT-CONTAINING PROTEIN 43"/>
    <property type="match status" value="1"/>
</dbReference>
<evidence type="ECO:0000313" key="7">
    <source>
        <dbReference type="Proteomes" id="UP000649617"/>
    </source>
</evidence>
<evidence type="ECO:0000256" key="1">
    <source>
        <dbReference type="ARBA" id="ARBA00004123"/>
    </source>
</evidence>
<keyword evidence="2" id="KW-0539">Nucleus</keyword>
<dbReference type="GO" id="GO:0005730">
    <property type="term" value="C:nucleolus"/>
    <property type="evidence" value="ECO:0007669"/>
    <property type="project" value="TreeGrafter"/>
</dbReference>
<dbReference type="InterPro" id="IPR015943">
    <property type="entry name" value="WD40/YVTN_repeat-like_dom_sf"/>
</dbReference>
<feature type="compositionally biased region" description="Acidic residues" evidence="4">
    <location>
        <begin position="583"/>
        <end position="607"/>
    </location>
</feature>
<dbReference type="InterPro" id="IPR052414">
    <property type="entry name" value="U3_snoRNA-assoc_WDR"/>
</dbReference>
<dbReference type="InterPro" id="IPR007148">
    <property type="entry name" value="SSU_processome_Utp12"/>
</dbReference>
<name>A0A812KQE6_SYMPI</name>
<keyword evidence="7" id="KW-1185">Reference proteome</keyword>
<dbReference type="EMBL" id="CAJNIZ010004014">
    <property type="protein sequence ID" value="CAE7228148.1"/>
    <property type="molecule type" value="Genomic_DNA"/>
</dbReference>
<comment type="similarity">
    <text evidence="3">Belongs to the UTP5 family.</text>
</comment>
<dbReference type="SUPFAM" id="SSF50978">
    <property type="entry name" value="WD40 repeat-like"/>
    <property type="match status" value="1"/>
</dbReference>
<dbReference type="GO" id="GO:0000462">
    <property type="term" value="P:maturation of SSU-rRNA from tricistronic rRNA transcript (SSU-rRNA, 5.8S rRNA, LSU-rRNA)"/>
    <property type="evidence" value="ECO:0007669"/>
    <property type="project" value="TreeGrafter"/>
</dbReference>
<evidence type="ECO:0000256" key="4">
    <source>
        <dbReference type="SAM" id="MobiDB-lite"/>
    </source>
</evidence>
<reference evidence="6" key="1">
    <citation type="submission" date="2021-02" db="EMBL/GenBank/DDBJ databases">
        <authorList>
            <person name="Dougan E. K."/>
            <person name="Rhodes N."/>
            <person name="Thang M."/>
            <person name="Chan C."/>
        </authorList>
    </citation>
    <scope>NUCLEOTIDE SEQUENCE</scope>
</reference>
<feature type="region of interest" description="Disordered" evidence="4">
    <location>
        <begin position="386"/>
        <end position="428"/>
    </location>
</feature>
<dbReference type="PANTHER" id="PTHR44267:SF1">
    <property type="entry name" value="WD REPEAT-CONTAINING PROTEIN 43"/>
    <property type="match status" value="1"/>
</dbReference>
<proteinExistence type="inferred from homology"/>
<dbReference type="InterPro" id="IPR036322">
    <property type="entry name" value="WD40_repeat_dom_sf"/>
</dbReference>
<protein>
    <submittedName>
        <fullName evidence="6">Wdr43 protein</fullName>
    </submittedName>
</protein>
<comment type="caution">
    <text evidence="6">The sequence shown here is derived from an EMBL/GenBank/DDBJ whole genome shotgun (WGS) entry which is preliminary data.</text>
</comment>
<organism evidence="6 7">
    <name type="scientific">Symbiodinium pilosum</name>
    <name type="common">Dinoflagellate</name>
    <dbReference type="NCBI Taxonomy" id="2952"/>
    <lineage>
        <taxon>Eukaryota</taxon>
        <taxon>Sar</taxon>
        <taxon>Alveolata</taxon>
        <taxon>Dinophyceae</taxon>
        <taxon>Suessiales</taxon>
        <taxon>Symbiodiniaceae</taxon>
        <taxon>Symbiodinium</taxon>
    </lineage>
</organism>
<feature type="domain" description="Small-subunit processome Utp12" evidence="5">
    <location>
        <begin position="440"/>
        <end position="539"/>
    </location>
</feature>